<dbReference type="RefSeq" id="WP_176396393.1">
    <property type="nucleotide sequence ID" value="NZ_CP088283.1"/>
</dbReference>
<protein>
    <submittedName>
        <fullName evidence="1">Uncharacterized protein</fullName>
    </submittedName>
</protein>
<evidence type="ECO:0000313" key="2">
    <source>
        <dbReference type="Proteomes" id="UP000692816"/>
    </source>
</evidence>
<reference evidence="1" key="1">
    <citation type="journal article" date="2021" name="Int. J. Syst. Evol. Microbiol.">
        <title>Bradyrhizobium septentrionale sp. nov. (sv. septentrionale) and Bradyrhizobium quebecense sp. nov. (sv. septentrionale) associated with legumes native to Canada possess rearranged symbiosis genes and numerous insertion sequences.</title>
        <authorList>
            <person name="Bromfield E.S.P."/>
            <person name="Cloutier S."/>
        </authorList>
    </citation>
    <scope>NUCLEOTIDE SEQUENCE</scope>
    <source>
        <strain evidence="1">12S5</strain>
    </source>
</reference>
<sequence length="73" mass="7645">MIDVAVLERAAGEGELFGAAIKHDGAFHEGAAIKAGKMNLAAEIKYLGVNGIIPEYASSWISVTVSPFSPPCR</sequence>
<comment type="caution">
    <text evidence="1">The sequence shown here is derived from an EMBL/GenBank/DDBJ whole genome shotgun (WGS) entry which is preliminary data.</text>
</comment>
<evidence type="ECO:0000313" key="1">
    <source>
        <dbReference type="EMBL" id="MBO1435470.1"/>
    </source>
</evidence>
<proteinExistence type="predicted"/>
<keyword evidence="2" id="KW-1185">Reference proteome</keyword>
<dbReference type="EMBL" id="JAGEPA010000002">
    <property type="protein sequence ID" value="MBO1435470.1"/>
    <property type="molecule type" value="Genomic_DNA"/>
</dbReference>
<organism evidence="1 2">
    <name type="scientific">Bradyrhizobium quebecense</name>
    <dbReference type="NCBI Taxonomy" id="2748629"/>
    <lineage>
        <taxon>Bacteria</taxon>
        <taxon>Pseudomonadati</taxon>
        <taxon>Pseudomonadota</taxon>
        <taxon>Alphaproteobacteria</taxon>
        <taxon>Hyphomicrobiales</taxon>
        <taxon>Nitrobacteraceae</taxon>
        <taxon>Bradyrhizobium</taxon>
    </lineage>
</organism>
<accession>A0ABS3MVD5</accession>
<dbReference type="Proteomes" id="UP000692816">
    <property type="component" value="Unassembled WGS sequence"/>
</dbReference>
<gene>
    <name evidence="1" type="ORF">J4P68_40090</name>
</gene>
<name>A0ABS3MVD5_9BRAD</name>